<feature type="transmembrane region" description="Helical" evidence="1">
    <location>
        <begin position="1754"/>
        <end position="1778"/>
    </location>
</feature>
<dbReference type="GeneID" id="19951318"/>
<dbReference type="STRING" id="1156394.T0RNZ6"/>
<feature type="transmembrane region" description="Helical" evidence="1">
    <location>
        <begin position="1798"/>
        <end position="1819"/>
    </location>
</feature>
<dbReference type="eggNOG" id="KOG2793">
    <property type="taxonomic scope" value="Eukaryota"/>
</dbReference>
<proteinExistence type="predicted"/>
<keyword evidence="3" id="KW-1185">Reference proteome</keyword>
<gene>
    <name evidence="2" type="ORF">SDRG_10591</name>
</gene>
<dbReference type="OrthoDB" id="194386at2759"/>
<dbReference type="GO" id="GO:0005829">
    <property type="term" value="C:cytosol"/>
    <property type="evidence" value="ECO:0007669"/>
    <property type="project" value="TreeGrafter"/>
</dbReference>
<feature type="transmembrane region" description="Helical" evidence="1">
    <location>
        <begin position="931"/>
        <end position="950"/>
    </location>
</feature>
<sequence>MTDDVVKDENCERKAQWRVTVDDVLLTQNFFGLGENSTGGALWDSSLVLWAKLRTMAIASRTVLELGSGVGFLAIKMASQGAHVVATDGDIEAISIFRDNVQRNGLPPIPAHHLSWGDAASLAAFHETYPSTSWDYLVGADLIFNADYHDALLATLVAVVVRPETRVLLAYRVRDEDKEAMFLEKVQGPFVLVESEEVGETGIVYVELQKRCLVTKLKTETNSSMRSRTAVAPSVAQALMPETAHRRAFALLGVLYVLVSLSVGLWYLSLLAPSLANDFWWAGYAPTRHEAFLVDVINAQLMLTRANALDVYAADATVHKRYASPTATTNVPPTYARRILLSELQSIEYAVPQLRLLSARWSMRMCVQHCWVDFNRTFQVAHTEARQRRCEDKYGTNAAVYMEATLRNVVWTDYVTVWGGENGPFTVALELALQETSRGQSFLSSVATARATTSVADELAYWRRHAMRSFELQWQNRYRPGVSETMVLQNALGMPQLLTLKDIPQGAGPWTSVILFWLPLNDLWQNQVLNRSLIRGSSRYFLANISADLPALDIEVMHGDTTVPGQFVAQAAQFRALIGPFQSIDCLHVAVPHSLLTAVAALRVASANDVAALVPPTTPIQLLPLTWHGHSYYGGSPLCVMLPNTSYVQQSFDFTNDCSSPQPLEVVLDPLALLVARVASATAFSIETACAAAAPLSVPTCRAALQSVDALYVKHVATADWPAAQHDIGLGVGLMQYATTATGAWRVLRQPLLEPSFAFFGWMFVTDWALGRREVLSFQGDVDSVPLISNVEAPLVYTTGTQELQTATQILFYLVVVTSIVLTSVGGVALAYACYARRGFHGANLFVFNRVTSAVWLGRPLTFLRAASATLLLSSVHTSLETSAAGTSRLVATPRHCIVAAVVAGEATWLTYVLNDLLVLLTQQRTRESSFFASTLAWGVLFLLDLISPIQVTGVLDRHCVGTNMDYSVSCTSGVLYMGSSTRVAVIATIQVGSVLLSWTALTLCSPHRPILPGPLLLNGLADAVLTLAPGSSSEQCAMDHVACVLAGVLPFRLRGLKYLFDIKLWVLVRDTLSTSPQVVVLPRPTLRQRTPVDGPAPTLIELVDKPSVRWRVVRRIVGLSYVVSSIVSSISYLSISQVNLSNDLFWASFNSTGAHAFFANWLNEQLMLGTTAVPALELTAPRVTLPTSFAAASTVVTSPANYGAHLQHTLLDSIEASIGGLRRSNGCSAPWIFSPYCYLDLEARWEMANSAARQWRCRTMRSNGAVYLESVLRNTNLASLNACWGQRLETAILADLRRSSAGQTWIDTTFDASLSVEDEAAYWRAQGLTHFRTQWQNYKRIGVQSSYSIGNAYGVTYPLKLASQETTYRLGMQTSFKMYWALANDLDAIDRNTSGIGGSSLLRHSANYAFANTSLAAVYALNGSLPLPLPRSLSLTASQLGPFGSIDMLYVAPPRALQRLVATITDRTRTLLATDRAAKAAYDAITPLDASYPVPSAWITASFAAYGSSPLCPELSSGQLISVGLVNLLSYDATCMAHSGIVSKVQPTRQQYIVSALLAQLAMSDNYTAVCRHEPSYLAACLVYLNATTSFVHTNLNPSDLAPNVLQVRDLVRAMNVSFMLFTAASTAGAPLQLVTVNLLDVDEAGFAFFAYLFLYDWVVGIRQVVTFQGDSGALTLITDVQAPLSQPPQASEIPRNIAQYFRSGVLYVTCVMMAIAGLATLYMLASHGQFEGWNMAELGRVGGIVWVGRPLLLLRAMTALCVLATATIELTYAGSMSGFATTYDPWYKTLLAANEVTWLITIVNDVLLVATGDYAAYYVTLNSFLVYAVVAVITLVSPVTPAASIDLHCELYQMDALVVCDAGTIYIGRIERLVLLLATVVVSHGVCYVIVRRHATPRTQVPSLFLSSGAKYQFTQTEWVLHDTYHLDRASAALDGLLTLRVHAHMILLDIKTWRTFVLPTKSAADTSIALAAAVPLLE</sequence>
<evidence type="ECO:0000313" key="2">
    <source>
        <dbReference type="EMBL" id="EQC31802.1"/>
    </source>
</evidence>
<evidence type="ECO:0000256" key="1">
    <source>
        <dbReference type="SAM" id="Phobius"/>
    </source>
</evidence>
<dbReference type="SUPFAM" id="SSF53335">
    <property type="entry name" value="S-adenosyl-L-methionine-dependent methyltransferases"/>
    <property type="match status" value="1"/>
</dbReference>
<dbReference type="CDD" id="cd02440">
    <property type="entry name" value="AdoMet_MTases"/>
    <property type="match status" value="1"/>
</dbReference>
<dbReference type="InterPro" id="IPR029063">
    <property type="entry name" value="SAM-dependent_MTases_sf"/>
</dbReference>
<dbReference type="EMBL" id="JH767167">
    <property type="protein sequence ID" value="EQC31802.1"/>
    <property type="molecule type" value="Genomic_DNA"/>
</dbReference>
<protein>
    <submittedName>
        <fullName evidence="2">Uncharacterized protein</fullName>
    </submittedName>
</protein>
<dbReference type="GO" id="GO:0032991">
    <property type="term" value="C:protein-containing complex"/>
    <property type="evidence" value="ECO:0007669"/>
    <property type="project" value="TreeGrafter"/>
</dbReference>
<dbReference type="Pfam" id="PF10294">
    <property type="entry name" value="Methyltransf_16"/>
    <property type="match status" value="1"/>
</dbReference>
<reference evidence="2 3" key="1">
    <citation type="submission" date="2012-04" db="EMBL/GenBank/DDBJ databases">
        <title>The Genome Sequence of Saprolegnia declina VS20.</title>
        <authorList>
            <consortium name="The Broad Institute Genome Sequencing Platform"/>
            <person name="Russ C."/>
            <person name="Nusbaum C."/>
            <person name="Tyler B."/>
            <person name="van West P."/>
            <person name="Dieguez-Uribeondo J."/>
            <person name="de Bruijn I."/>
            <person name="Tripathy S."/>
            <person name="Jiang R."/>
            <person name="Young S.K."/>
            <person name="Zeng Q."/>
            <person name="Gargeya S."/>
            <person name="Fitzgerald M."/>
            <person name="Haas B."/>
            <person name="Abouelleil A."/>
            <person name="Alvarado L."/>
            <person name="Arachchi H.M."/>
            <person name="Berlin A."/>
            <person name="Chapman S.B."/>
            <person name="Goldberg J."/>
            <person name="Griggs A."/>
            <person name="Gujja S."/>
            <person name="Hansen M."/>
            <person name="Howarth C."/>
            <person name="Imamovic A."/>
            <person name="Larimer J."/>
            <person name="McCowen C."/>
            <person name="Montmayeur A."/>
            <person name="Murphy C."/>
            <person name="Neiman D."/>
            <person name="Pearson M."/>
            <person name="Priest M."/>
            <person name="Roberts A."/>
            <person name="Saif S."/>
            <person name="Shea T."/>
            <person name="Sisk P."/>
            <person name="Sykes S."/>
            <person name="Wortman J."/>
            <person name="Nusbaum C."/>
            <person name="Birren B."/>
        </authorList>
    </citation>
    <scope>NUCLEOTIDE SEQUENCE [LARGE SCALE GENOMIC DNA]</scope>
    <source>
        <strain evidence="2 3">VS20</strain>
    </source>
</reference>
<dbReference type="VEuPathDB" id="FungiDB:SDRG_10591"/>
<dbReference type="InterPro" id="IPR019410">
    <property type="entry name" value="Methyltransf_16"/>
</dbReference>
<dbReference type="PANTHER" id="PTHR14614">
    <property type="entry name" value="HEPATOCELLULAR CARCINOMA-ASSOCIATED ANTIGEN"/>
    <property type="match status" value="1"/>
</dbReference>
<name>T0RNZ6_SAPDV</name>
<feature type="transmembrane region" description="Helical" evidence="1">
    <location>
        <begin position="810"/>
        <end position="835"/>
    </location>
</feature>
<feature type="transmembrane region" description="Helical" evidence="1">
    <location>
        <begin position="248"/>
        <end position="268"/>
    </location>
</feature>
<keyword evidence="1" id="KW-0472">Membrane</keyword>
<accession>T0RNZ6</accession>
<dbReference type="PANTHER" id="PTHR14614:SF109">
    <property type="entry name" value="RIBOSOMAL LYSINE N-METHYLTRANSFERASE 5"/>
    <property type="match status" value="1"/>
</dbReference>
<dbReference type="InParanoid" id="T0RNZ6"/>
<feature type="transmembrane region" description="Helical" evidence="1">
    <location>
        <begin position="1706"/>
        <end position="1727"/>
    </location>
</feature>
<evidence type="ECO:0000313" key="3">
    <source>
        <dbReference type="Proteomes" id="UP000030762"/>
    </source>
</evidence>
<dbReference type="Gene3D" id="3.40.50.150">
    <property type="entry name" value="Vaccinia Virus protein VP39"/>
    <property type="match status" value="1"/>
</dbReference>
<organism evidence="2 3">
    <name type="scientific">Saprolegnia diclina (strain VS20)</name>
    <dbReference type="NCBI Taxonomy" id="1156394"/>
    <lineage>
        <taxon>Eukaryota</taxon>
        <taxon>Sar</taxon>
        <taxon>Stramenopiles</taxon>
        <taxon>Oomycota</taxon>
        <taxon>Saprolegniomycetes</taxon>
        <taxon>Saprolegniales</taxon>
        <taxon>Saprolegniaceae</taxon>
        <taxon>Saprolegnia</taxon>
    </lineage>
</organism>
<feature type="transmembrane region" description="Helical" evidence="1">
    <location>
        <begin position="1875"/>
        <end position="1893"/>
    </location>
</feature>
<keyword evidence="1" id="KW-1133">Transmembrane helix</keyword>
<feature type="transmembrane region" description="Helical" evidence="1">
    <location>
        <begin position="1826"/>
        <end position="1847"/>
    </location>
</feature>
<dbReference type="Proteomes" id="UP000030762">
    <property type="component" value="Unassembled WGS sequence"/>
</dbReference>
<dbReference type="RefSeq" id="XP_008614809.1">
    <property type="nucleotide sequence ID" value="XM_008616587.1"/>
</dbReference>
<keyword evidence="1" id="KW-0812">Transmembrane</keyword>
<dbReference type="OMA" id="NCERKAQ"/>